<protein>
    <recommendedName>
        <fullName evidence="11">Manganese transport regulator</fullName>
    </recommendedName>
</protein>
<comment type="similarity">
    <text evidence="2">Belongs to the DtxR/MntR family.</text>
</comment>
<dbReference type="GO" id="GO:0045892">
    <property type="term" value="P:negative regulation of DNA-templated transcription"/>
    <property type="evidence" value="ECO:0007669"/>
    <property type="project" value="TreeGrafter"/>
</dbReference>
<dbReference type="GeneID" id="98299425"/>
<dbReference type="Gene3D" id="2.30.30.90">
    <property type="match status" value="1"/>
</dbReference>
<dbReference type="PANTHER" id="PTHR33238">
    <property type="entry name" value="IRON (METAL) DEPENDENT REPRESSOR, DTXR FAMILY"/>
    <property type="match status" value="1"/>
</dbReference>
<reference evidence="14 15" key="1">
    <citation type="submission" date="2014-03" db="EMBL/GenBank/DDBJ databases">
        <title>Genomics of Bifidobacteria.</title>
        <authorList>
            <person name="Ventura M."/>
            <person name="Milani C."/>
            <person name="Lugli G.A."/>
        </authorList>
    </citation>
    <scope>NUCLEOTIDE SEQUENCE [LARGE SCALE GENOMIC DNA]</scope>
    <source>
        <strain evidence="14 15">LMG 21775</strain>
    </source>
</reference>
<evidence type="ECO:0000256" key="2">
    <source>
        <dbReference type="ARBA" id="ARBA00007871"/>
    </source>
</evidence>
<dbReference type="InterPro" id="IPR022689">
    <property type="entry name" value="Iron_dep_repressor"/>
</dbReference>
<evidence type="ECO:0000256" key="9">
    <source>
        <dbReference type="ARBA" id="ARBA00023163"/>
    </source>
</evidence>
<evidence type="ECO:0000313" key="15">
    <source>
        <dbReference type="Proteomes" id="UP000029050"/>
    </source>
</evidence>
<keyword evidence="6" id="KW-0805">Transcription regulation</keyword>
<dbReference type="OrthoDB" id="9791355at2"/>
<dbReference type="GO" id="GO:0003677">
    <property type="term" value="F:DNA binding"/>
    <property type="evidence" value="ECO:0007669"/>
    <property type="project" value="UniProtKB-KW"/>
</dbReference>
<evidence type="ECO:0000313" key="14">
    <source>
        <dbReference type="EMBL" id="KFI84306.1"/>
    </source>
</evidence>
<dbReference type="InterPro" id="IPR050536">
    <property type="entry name" value="DtxR_MntR_Metal-Reg"/>
</dbReference>
<dbReference type="Proteomes" id="UP000029050">
    <property type="component" value="Unassembled WGS sequence"/>
</dbReference>
<evidence type="ECO:0000256" key="5">
    <source>
        <dbReference type="ARBA" id="ARBA00022491"/>
    </source>
</evidence>
<keyword evidence="5" id="KW-0678">Repressor</keyword>
<evidence type="ECO:0000256" key="8">
    <source>
        <dbReference type="ARBA" id="ARBA00023159"/>
    </source>
</evidence>
<evidence type="ECO:0000256" key="3">
    <source>
        <dbReference type="ARBA" id="ARBA00011738"/>
    </source>
</evidence>
<dbReference type="SUPFAM" id="SSF46785">
    <property type="entry name" value="Winged helix' DNA-binding domain"/>
    <property type="match status" value="1"/>
</dbReference>
<name>A0A087CM06_9BIFI</name>
<dbReference type="RefSeq" id="WP_051921352.1">
    <property type="nucleotide sequence ID" value="NZ_JGZI01000002.1"/>
</dbReference>
<proteinExistence type="inferred from homology"/>
<dbReference type="GO" id="GO:0046983">
    <property type="term" value="F:protein dimerization activity"/>
    <property type="evidence" value="ECO:0007669"/>
    <property type="project" value="InterPro"/>
</dbReference>
<dbReference type="GO" id="GO:0005737">
    <property type="term" value="C:cytoplasm"/>
    <property type="evidence" value="ECO:0007669"/>
    <property type="project" value="UniProtKB-SubCell"/>
</dbReference>
<evidence type="ECO:0000259" key="13">
    <source>
        <dbReference type="PROSITE" id="PS50944"/>
    </source>
</evidence>
<keyword evidence="8" id="KW-0010">Activator</keyword>
<dbReference type="SUPFAM" id="SSF47979">
    <property type="entry name" value="Iron-dependent repressor protein, dimerization domain"/>
    <property type="match status" value="1"/>
</dbReference>
<dbReference type="GO" id="GO:0046914">
    <property type="term" value="F:transition metal ion binding"/>
    <property type="evidence" value="ECO:0007669"/>
    <property type="project" value="InterPro"/>
</dbReference>
<comment type="caution">
    <text evidence="14">The sequence shown here is derived from an EMBL/GenBank/DDBJ whole genome shotgun (WGS) entry which is preliminary data.</text>
</comment>
<comment type="subcellular location">
    <subcellularLocation>
        <location evidence="1">Cytoplasm</location>
    </subcellularLocation>
</comment>
<dbReference type="SMART" id="SM00899">
    <property type="entry name" value="FeoA"/>
    <property type="match status" value="1"/>
</dbReference>
<keyword evidence="7" id="KW-0238">DNA-binding</keyword>
<dbReference type="Gene3D" id="1.10.10.10">
    <property type="entry name" value="Winged helix-like DNA-binding domain superfamily/Winged helix DNA-binding domain"/>
    <property type="match status" value="1"/>
</dbReference>
<keyword evidence="10" id="KW-0464">Manganese</keyword>
<evidence type="ECO:0000256" key="1">
    <source>
        <dbReference type="ARBA" id="ARBA00004496"/>
    </source>
</evidence>
<dbReference type="Gene3D" id="1.10.60.10">
    <property type="entry name" value="Iron dependent repressor, metal binding and dimerisation domain"/>
    <property type="match status" value="1"/>
</dbReference>
<feature type="domain" description="HTH dtxR-type" evidence="13">
    <location>
        <begin position="6"/>
        <end position="68"/>
    </location>
</feature>
<evidence type="ECO:0000256" key="7">
    <source>
        <dbReference type="ARBA" id="ARBA00023125"/>
    </source>
</evidence>
<dbReference type="InterPro" id="IPR007167">
    <property type="entry name" value="Fe-transptr_FeoA-like"/>
</dbReference>
<evidence type="ECO:0000256" key="10">
    <source>
        <dbReference type="ARBA" id="ARBA00023211"/>
    </source>
</evidence>
<keyword evidence="9" id="KW-0804">Transcription</keyword>
<dbReference type="InterPro" id="IPR022687">
    <property type="entry name" value="HTH_DTXR"/>
</dbReference>
<dbReference type="eggNOG" id="COG1321">
    <property type="taxonomic scope" value="Bacteria"/>
</dbReference>
<evidence type="ECO:0000256" key="4">
    <source>
        <dbReference type="ARBA" id="ARBA00022490"/>
    </source>
</evidence>
<dbReference type="FunFam" id="1.10.60.10:FF:000004">
    <property type="entry name" value="DtxR family transcriptional regulator"/>
    <property type="match status" value="1"/>
</dbReference>
<organism evidence="14 15">
    <name type="scientific">Bifidobacterium psychraerophilum</name>
    <dbReference type="NCBI Taxonomy" id="218140"/>
    <lineage>
        <taxon>Bacteria</taxon>
        <taxon>Bacillati</taxon>
        <taxon>Actinomycetota</taxon>
        <taxon>Actinomycetes</taxon>
        <taxon>Bifidobacteriales</taxon>
        <taxon>Bifidobacteriaceae</taxon>
        <taxon>Bifidobacterium</taxon>
    </lineage>
</organism>
<sequence>MTFQSLSSNSQDYLKVIWDLQEWTHEPIQPAAIAKRTGMKPSTVSGALGRLVVSGLVQHAPYGAVTLTERGERYAVKMVRRHRLLELFLVNTLGYQWDEVHDEADSLEHAVSDMMIERIDVVLGHPTKDPHGDPIPGENGEMSEVHSVLLSDARQGSVVRIDRVNDEDPDLLRYLDSEGFGIGKDVRIGAISRYAASMSLSLVDGPEDAAPMALGVKAARQIRVVPLPSEDGGPSSESESGAPSNPGQ</sequence>
<dbReference type="InterPro" id="IPR001367">
    <property type="entry name" value="Fe_dep_repressor"/>
</dbReference>
<dbReference type="STRING" id="218140.BPSY_0184"/>
<feature type="region of interest" description="Disordered" evidence="12">
    <location>
        <begin position="226"/>
        <end position="248"/>
    </location>
</feature>
<dbReference type="PROSITE" id="PS50944">
    <property type="entry name" value="HTH_DTXR"/>
    <property type="match status" value="1"/>
</dbReference>
<dbReference type="SMART" id="SM00529">
    <property type="entry name" value="HTH_DTXR"/>
    <property type="match status" value="1"/>
</dbReference>
<evidence type="ECO:0000256" key="6">
    <source>
        <dbReference type="ARBA" id="ARBA00023015"/>
    </source>
</evidence>
<dbReference type="Pfam" id="PF01325">
    <property type="entry name" value="Fe_dep_repress"/>
    <property type="match status" value="1"/>
</dbReference>
<dbReference type="GO" id="GO:0003700">
    <property type="term" value="F:DNA-binding transcription factor activity"/>
    <property type="evidence" value="ECO:0007669"/>
    <property type="project" value="InterPro"/>
</dbReference>
<keyword evidence="15" id="KW-1185">Reference proteome</keyword>
<dbReference type="PANTHER" id="PTHR33238:SF11">
    <property type="entry name" value="TRANSCRIPTIONAL REGULATOR MNTR"/>
    <property type="match status" value="1"/>
</dbReference>
<evidence type="ECO:0000256" key="11">
    <source>
        <dbReference type="ARBA" id="ARBA00032593"/>
    </source>
</evidence>
<comment type="subunit">
    <text evidence="3">Homodimer.</text>
</comment>
<keyword evidence="4" id="KW-0963">Cytoplasm</keyword>
<dbReference type="InterPro" id="IPR036388">
    <property type="entry name" value="WH-like_DNA-bd_sf"/>
</dbReference>
<dbReference type="InterPro" id="IPR038157">
    <property type="entry name" value="FeoA_core_dom"/>
</dbReference>
<dbReference type="AlphaFoldDB" id="A0A087CM06"/>
<dbReference type="InterPro" id="IPR036390">
    <property type="entry name" value="WH_DNA-bd_sf"/>
</dbReference>
<gene>
    <name evidence="14" type="ORF">BPSY_0184</name>
</gene>
<dbReference type="EMBL" id="JGZI01000002">
    <property type="protein sequence ID" value="KFI84306.1"/>
    <property type="molecule type" value="Genomic_DNA"/>
</dbReference>
<evidence type="ECO:0000256" key="12">
    <source>
        <dbReference type="SAM" id="MobiDB-lite"/>
    </source>
</evidence>
<dbReference type="Pfam" id="PF02742">
    <property type="entry name" value="Fe_dep_repr_C"/>
    <property type="match status" value="1"/>
</dbReference>
<dbReference type="InterPro" id="IPR036421">
    <property type="entry name" value="Fe_dep_repressor_sf"/>
</dbReference>
<feature type="compositionally biased region" description="Low complexity" evidence="12">
    <location>
        <begin position="228"/>
        <end position="248"/>
    </location>
</feature>
<accession>A0A087CM06</accession>
<dbReference type="Pfam" id="PF04023">
    <property type="entry name" value="FeoA"/>
    <property type="match status" value="1"/>
</dbReference>